<evidence type="ECO:0000313" key="6">
    <source>
        <dbReference type="Proteomes" id="UP001156702"/>
    </source>
</evidence>
<evidence type="ECO:0000259" key="4">
    <source>
        <dbReference type="Pfam" id="PF22624"/>
    </source>
</evidence>
<name>A0ABQ5ZMU2_9HYPH</name>
<keyword evidence="2" id="KW-0808">Transferase</keyword>
<dbReference type="InterPro" id="IPR008278">
    <property type="entry name" value="4-PPantetheinyl_Trfase_dom"/>
</dbReference>
<dbReference type="Gene3D" id="3.90.470.20">
    <property type="entry name" value="4'-phosphopantetheinyl transferase domain"/>
    <property type="match status" value="2"/>
</dbReference>
<comment type="caution">
    <text evidence="5">The sequence shown here is derived from an EMBL/GenBank/DDBJ whole genome shotgun (WGS) entry which is preliminary data.</text>
</comment>
<protein>
    <recommendedName>
        <fullName evidence="7">4'-phosphopantetheinyl transferase domain-containing protein</fullName>
    </recommendedName>
</protein>
<dbReference type="PANTHER" id="PTHR12215">
    <property type="entry name" value="PHOSPHOPANTETHEINE TRANSFERASE"/>
    <property type="match status" value="1"/>
</dbReference>
<evidence type="ECO:0000259" key="3">
    <source>
        <dbReference type="Pfam" id="PF01648"/>
    </source>
</evidence>
<dbReference type="InterPro" id="IPR055066">
    <property type="entry name" value="AASDHPPT_N"/>
</dbReference>
<reference evidence="6" key="1">
    <citation type="journal article" date="2019" name="Int. J. Syst. Evol. Microbiol.">
        <title>The Global Catalogue of Microorganisms (GCM) 10K type strain sequencing project: providing services to taxonomists for standard genome sequencing and annotation.</title>
        <authorList>
            <consortium name="The Broad Institute Genomics Platform"/>
            <consortium name="The Broad Institute Genome Sequencing Center for Infectious Disease"/>
            <person name="Wu L."/>
            <person name="Ma J."/>
        </authorList>
    </citation>
    <scope>NUCLEOTIDE SEQUENCE [LARGE SCALE GENOMIC DNA]</scope>
    <source>
        <strain evidence="6">NBRC 102122</strain>
    </source>
</reference>
<dbReference type="Pfam" id="PF01648">
    <property type="entry name" value="ACPS"/>
    <property type="match status" value="1"/>
</dbReference>
<dbReference type="RefSeq" id="WP_245081982.1">
    <property type="nucleotide sequence ID" value="NZ_BSOP01000047.1"/>
</dbReference>
<dbReference type="SUPFAM" id="SSF56214">
    <property type="entry name" value="4'-phosphopantetheinyl transferase"/>
    <property type="match status" value="2"/>
</dbReference>
<comment type="similarity">
    <text evidence="1">Belongs to the P-Pant transferase superfamily. Gsp/Sfp/HetI/AcpT family.</text>
</comment>
<accession>A0ABQ5ZMU2</accession>
<dbReference type="PANTHER" id="PTHR12215:SF10">
    <property type="entry name" value="L-AMINOADIPATE-SEMIALDEHYDE DEHYDROGENASE-PHOSPHOPANTETHEINYL TRANSFERASE"/>
    <property type="match status" value="1"/>
</dbReference>
<evidence type="ECO:0008006" key="7">
    <source>
        <dbReference type="Google" id="ProtNLM"/>
    </source>
</evidence>
<evidence type="ECO:0000313" key="5">
    <source>
        <dbReference type="EMBL" id="GLR54175.1"/>
    </source>
</evidence>
<dbReference type="Pfam" id="PF22624">
    <property type="entry name" value="AASDHPPT_N"/>
    <property type="match status" value="1"/>
</dbReference>
<dbReference type="EMBL" id="BSOP01000047">
    <property type="protein sequence ID" value="GLR54175.1"/>
    <property type="molecule type" value="Genomic_DNA"/>
</dbReference>
<gene>
    <name evidence="5" type="ORF">GCM10007923_53920</name>
</gene>
<proteinExistence type="inferred from homology"/>
<sequence>MFEWSKTADGEWLCAGVAIAMPVSAVLGSFDPDAVLDSAERSQAGRFLKPEDTERYRAAHGLVRRLLSAATGRNPASLSFSRRPGGKPFLVDTGSLDFNLSHGGGWVAVALSRSGRIGVDVEADRPQHFWDEIAASFLAPSEIAASAIGHQQIWTAKEAALKAHGAGFAIPPESVTVTAEGAGFAARLPADHFSGVWRRLGDGHVLAVAADGSVPEIAVCENAGDLGAVLAELSRLDPAMRASR</sequence>
<feature type="domain" description="4'-phosphopantetheinyl transferase" evidence="3">
    <location>
        <begin position="116"/>
        <end position="207"/>
    </location>
</feature>
<dbReference type="Proteomes" id="UP001156702">
    <property type="component" value="Unassembled WGS sequence"/>
</dbReference>
<keyword evidence="6" id="KW-1185">Reference proteome</keyword>
<feature type="domain" description="4'-phosphopantetheinyl transferase N-terminal" evidence="4">
    <location>
        <begin position="35"/>
        <end position="110"/>
    </location>
</feature>
<evidence type="ECO:0000256" key="2">
    <source>
        <dbReference type="ARBA" id="ARBA00022679"/>
    </source>
</evidence>
<dbReference type="InterPro" id="IPR050559">
    <property type="entry name" value="P-Pant_transferase_sf"/>
</dbReference>
<evidence type="ECO:0000256" key="1">
    <source>
        <dbReference type="ARBA" id="ARBA00010990"/>
    </source>
</evidence>
<dbReference type="InterPro" id="IPR037143">
    <property type="entry name" value="4-PPantetheinyl_Trfase_dom_sf"/>
</dbReference>
<organism evidence="5 6">
    <name type="scientific">Shinella yambaruensis</name>
    <dbReference type="NCBI Taxonomy" id="415996"/>
    <lineage>
        <taxon>Bacteria</taxon>
        <taxon>Pseudomonadati</taxon>
        <taxon>Pseudomonadota</taxon>
        <taxon>Alphaproteobacteria</taxon>
        <taxon>Hyphomicrobiales</taxon>
        <taxon>Rhizobiaceae</taxon>
        <taxon>Shinella</taxon>
    </lineage>
</organism>